<reference evidence="2 3" key="1">
    <citation type="submission" date="2016-10" db="EMBL/GenBank/DDBJ databases">
        <authorList>
            <person name="de Groot N.N."/>
        </authorList>
    </citation>
    <scope>NUCLEOTIDE SEQUENCE [LARGE SCALE GENOMIC DNA]</scope>
    <source>
        <strain evidence="2 3">ATCC BAA-466</strain>
    </source>
</reference>
<dbReference type="RefSeq" id="WP_090289624.1">
    <property type="nucleotide sequence ID" value="NZ_FNCK01000003.1"/>
</dbReference>
<keyword evidence="1" id="KW-0472">Membrane</keyword>
<sequence length="391" mass="45614">MIKALMVDLKLFRDRFKIYGFFNVFSLILILLLIVVGGKWILFTKANYLSLAMFFSLFLMMTGLTNINPNKNSSSKISMSCFFPKLGLDNINNYYKFRKFIFAYVTIIYLLFPFSTTIFDLKTFIFLLILLSVFILVSIVSSIYLSERLINNINLIIQLAMALYIALRSRGMAPFEIENVILRSDFNFLIILYFLIFILNIYLLSKKARKIKVYTSVLGIRNIYNPLFLFVLRTKIKFDIIIMIFFSIVSGFADNNYDEPIVFIVTFLGALYMIYYAYLYANAKRITLFYNASNLKQLRIDTISHLAKFSTIFCIIAATLGLLSDSLLNYIFYYLVTIISFIISNNIVRINIEKKINKKVILFTDLIKSIFLTIVFILFFLYVKSVFSTFK</sequence>
<keyword evidence="1" id="KW-0812">Transmembrane</keyword>
<keyword evidence="3" id="KW-1185">Reference proteome</keyword>
<feature type="transmembrane region" description="Helical" evidence="1">
    <location>
        <begin position="100"/>
        <end position="119"/>
    </location>
</feature>
<proteinExistence type="predicted"/>
<keyword evidence="1" id="KW-1133">Transmembrane helix</keyword>
<feature type="transmembrane region" description="Helical" evidence="1">
    <location>
        <begin position="186"/>
        <end position="205"/>
    </location>
</feature>
<feature type="transmembrane region" description="Helical" evidence="1">
    <location>
        <begin position="149"/>
        <end position="166"/>
    </location>
</feature>
<feature type="transmembrane region" description="Helical" evidence="1">
    <location>
        <begin position="360"/>
        <end position="383"/>
    </location>
</feature>
<evidence type="ECO:0000313" key="2">
    <source>
        <dbReference type="EMBL" id="SDG15498.1"/>
    </source>
</evidence>
<dbReference type="Proteomes" id="UP000199708">
    <property type="component" value="Unassembled WGS sequence"/>
</dbReference>
<feature type="transmembrane region" description="Helical" evidence="1">
    <location>
        <begin position="226"/>
        <end position="249"/>
    </location>
</feature>
<feature type="transmembrane region" description="Helical" evidence="1">
    <location>
        <begin position="302"/>
        <end position="324"/>
    </location>
</feature>
<dbReference type="EMBL" id="FNCK01000003">
    <property type="protein sequence ID" value="SDG15498.1"/>
    <property type="molecule type" value="Genomic_DNA"/>
</dbReference>
<feature type="transmembrane region" description="Helical" evidence="1">
    <location>
        <begin position="21"/>
        <end position="42"/>
    </location>
</feature>
<dbReference type="AlphaFoldDB" id="A0A1G7RXK5"/>
<feature type="transmembrane region" description="Helical" evidence="1">
    <location>
        <begin position="330"/>
        <end position="348"/>
    </location>
</feature>
<accession>A0A1G7RXK5</accession>
<protein>
    <submittedName>
        <fullName evidence="2">Uncharacterized protein</fullName>
    </submittedName>
</protein>
<feature type="transmembrane region" description="Helical" evidence="1">
    <location>
        <begin position="48"/>
        <end position="67"/>
    </location>
</feature>
<gene>
    <name evidence="2" type="ORF">SAMN05421791_103217</name>
</gene>
<organism evidence="2 3">
    <name type="scientific">Facklamia miroungae</name>
    <dbReference type="NCBI Taxonomy" id="120956"/>
    <lineage>
        <taxon>Bacteria</taxon>
        <taxon>Bacillati</taxon>
        <taxon>Bacillota</taxon>
        <taxon>Bacilli</taxon>
        <taxon>Lactobacillales</taxon>
        <taxon>Aerococcaceae</taxon>
        <taxon>Facklamia</taxon>
    </lineage>
</organism>
<evidence type="ECO:0000313" key="3">
    <source>
        <dbReference type="Proteomes" id="UP000199708"/>
    </source>
</evidence>
<name>A0A1G7RXK5_9LACT</name>
<feature type="transmembrane region" description="Helical" evidence="1">
    <location>
        <begin position="125"/>
        <end position="144"/>
    </location>
</feature>
<feature type="transmembrane region" description="Helical" evidence="1">
    <location>
        <begin position="261"/>
        <end position="281"/>
    </location>
</feature>
<evidence type="ECO:0000256" key="1">
    <source>
        <dbReference type="SAM" id="Phobius"/>
    </source>
</evidence>